<accession>A0AAE8XYG2</accession>
<name>A0AAE8XYG2_9CAUD</name>
<organism evidence="2 3">
    <name type="scientific">Halorubrum tailed virus 27</name>
    <dbReference type="NCBI Taxonomy" id="2878008"/>
    <lineage>
        <taxon>Viruses</taxon>
        <taxon>Duplodnaviria</taxon>
        <taxon>Heunggongvirae</taxon>
        <taxon>Uroviricota</taxon>
        <taxon>Caudoviricetes</taxon>
        <taxon>Thumleimavirales</taxon>
        <taxon>Hafunaviridae</taxon>
        <taxon>Minorvirus</taxon>
        <taxon>Minorvirus thailandense</taxon>
        <taxon>Minorvirus HRTV27</taxon>
    </lineage>
</organism>
<keyword evidence="3" id="KW-1185">Reference proteome</keyword>
<protein>
    <submittedName>
        <fullName evidence="2">Uncharacterized protein</fullName>
    </submittedName>
</protein>
<evidence type="ECO:0000313" key="3">
    <source>
        <dbReference type="Proteomes" id="UP000827260"/>
    </source>
</evidence>
<keyword evidence="1" id="KW-0812">Transmembrane</keyword>
<sequence length="186" mass="20360">MISTITPEAVLASAISTVAVVVLYHYLGRDYLGAEENKYWNALRRTVLAGADPYVRKNSPFALTNRAKAVEFVARVEMDSQEVAETFGRAGFVQGVVSGLKDRGPEGEPEYEAGSMVFREARSDLVPDCLALYQTHVFWFDNGDGTCDVYAHHEYSSLNPLVSIQHYKAIGQDPVAGKKAAAKVLA</sequence>
<feature type="transmembrane region" description="Helical" evidence="1">
    <location>
        <begin position="9"/>
        <end position="27"/>
    </location>
</feature>
<proteinExistence type="predicted"/>
<keyword evidence="1" id="KW-0472">Membrane</keyword>
<keyword evidence="1" id="KW-1133">Transmembrane helix</keyword>
<reference evidence="2" key="1">
    <citation type="submission" date="2021-05" db="EMBL/GenBank/DDBJ databases">
        <title>Diversity, taxonomy and evolution of archaeal viruses of the class Caudoviricetes.</title>
        <authorList>
            <person name="Liu Y."/>
            <person name="Demina T.A."/>
            <person name="Roux S."/>
            <person name="Aiewsakun P."/>
            <person name="Kazlauskas D."/>
            <person name="Simmonds P."/>
            <person name="Prangishvili D."/>
            <person name="Oksanen H.M."/>
            <person name="Krupovic M."/>
        </authorList>
    </citation>
    <scope>NUCLEOTIDE SEQUENCE</scope>
    <source>
        <strain evidence="2">HRTV-27/27</strain>
    </source>
</reference>
<dbReference type="Proteomes" id="UP000827260">
    <property type="component" value="Segment"/>
</dbReference>
<evidence type="ECO:0000313" key="2">
    <source>
        <dbReference type="EMBL" id="UBF22726.1"/>
    </source>
</evidence>
<gene>
    <name evidence="2" type="ORF">HRTV-27_gp33</name>
</gene>
<dbReference type="EMBL" id="MZ334522">
    <property type="protein sequence ID" value="UBF22726.1"/>
    <property type="molecule type" value="Genomic_DNA"/>
</dbReference>
<evidence type="ECO:0000256" key="1">
    <source>
        <dbReference type="SAM" id="Phobius"/>
    </source>
</evidence>